<dbReference type="Proteomes" id="UP000258927">
    <property type="component" value="Chromosome"/>
</dbReference>
<accession>A0A2R4MG91</accession>
<organism evidence="2 3">
    <name type="scientific">Maritalea myrionectae</name>
    <dbReference type="NCBI Taxonomy" id="454601"/>
    <lineage>
        <taxon>Bacteria</taxon>
        <taxon>Pseudomonadati</taxon>
        <taxon>Pseudomonadota</taxon>
        <taxon>Alphaproteobacteria</taxon>
        <taxon>Hyphomicrobiales</taxon>
        <taxon>Devosiaceae</taxon>
        <taxon>Maritalea</taxon>
    </lineage>
</organism>
<dbReference type="STRING" id="1122213.GCA_000423365_00072"/>
<dbReference type="AlphaFoldDB" id="A0A2R4MG91"/>
<dbReference type="EMBL" id="CP021330">
    <property type="protein sequence ID" value="AVX04906.1"/>
    <property type="molecule type" value="Genomic_DNA"/>
</dbReference>
<protein>
    <recommendedName>
        <fullName evidence="4">DUF4412 domain-containing protein</fullName>
    </recommendedName>
</protein>
<keyword evidence="1" id="KW-0732">Signal</keyword>
<evidence type="ECO:0000313" key="3">
    <source>
        <dbReference type="Proteomes" id="UP000258927"/>
    </source>
</evidence>
<evidence type="ECO:0000256" key="1">
    <source>
        <dbReference type="SAM" id="SignalP"/>
    </source>
</evidence>
<gene>
    <name evidence="2" type="ORF">MXMO3_02393</name>
</gene>
<keyword evidence="3" id="KW-1185">Reference proteome</keyword>
<feature type="signal peptide" evidence="1">
    <location>
        <begin position="1"/>
        <end position="18"/>
    </location>
</feature>
<evidence type="ECO:0000313" key="2">
    <source>
        <dbReference type="EMBL" id="AVX04906.1"/>
    </source>
</evidence>
<evidence type="ECO:0008006" key="4">
    <source>
        <dbReference type="Google" id="ProtNLM"/>
    </source>
</evidence>
<proteinExistence type="predicted"/>
<name>A0A2R4MG91_9HYPH</name>
<feature type="chain" id="PRO_5015337855" description="DUF4412 domain-containing protein" evidence="1">
    <location>
        <begin position="19"/>
        <end position="318"/>
    </location>
</feature>
<reference evidence="2 3" key="1">
    <citation type="submission" date="2017-05" db="EMBL/GenBank/DDBJ databases">
        <title>Genome Analysis of Maritalea myrionectae HL2708#5.</title>
        <authorList>
            <consortium name="Cotde Inc.-PKNU"/>
            <person name="Jang D."/>
            <person name="Oh H.-M."/>
        </authorList>
    </citation>
    <scope>NUCLEOTIDE SEQUENCE [LARGE SCALE GENOMIC DNA]</scope>
    <source>
        <strain evidence="2 3">HL2708#5</strain>
    </source>
</reference>
<dbReference type="RefSeq" id="WP_117396006.1">
    <property type="nucleotide sequence ID" value="NZ_CP021330.1"/>
</dbReference>
<dbReference type="KEGG" id="mmyr:MXMO3_02393"/>
<sequence>MKCAPFLALSIFANPAFAQAPPCDGTYELFSGKITTDVMPGNTLPDADRIARAFNNREGLAGQVIRKPQSEGLHEVKVSQCGRQFVLSQNGQNMLFRQSATDETLYVAQDIGTQKAELTFRVYGHASMIGRMAGEVQGFSFDYPAAMEPRSLAMPDMEGCQGENLSDSDIDMAKSAAAQGLAMALADQGKTAAQGYTLSDYVMTSAKDSGRESSWLHLGETGRILPVKPHEDSLERICALGETGLLDPPRVRLNFKQREVDGEIYVFAQVIDIETGIVREQRETVAASTSATDRAEAMSAVMAQLDTPVGATSGGYSQ</sequence>